<evidence type="ECO:0000256" key="6">
    <source>
        <dbReference type="ARBA" id="ARBA00023136"/>
    </source>
</evidence>
<feature type="domain" description="ABC3 transporter permease C-terminal" evidence="8">
    <location>
        <begin position="254"/>
        <end position="366"/>
    </location>
</feature>
<dbReference type="InterPro" id="IPR003838">
    <property type="entry name" value="ABC3_permease_C"/>
</dbReference>
<dbReference type="Proteomes" id="UP000183788">
    <property type="component" value="Unassembled WGS sequence"/>
</dbReference>
<feature type="transmembrane region" description="Helical" evidence="7">
    <location>
        <begin position="16"/>
        <end position="37"/>
    </location>
</feature>
<dbReference type="EMBL" id="CP140154">
    <property type="protein sequence ID" value="WQG91386.1"/>
    <property type="molecule type" value="Genomic_DNA"/>
</dbReference>
<keyword evidence="3" id="KW-1003">Cell membrane</keyword>
<keyword evidence="12" id="KW-1185">Reference proteome</keyword>
<keyword evidence="5 7" id="KW-1133">Transmembrane helix</keyword>
<dbReference type="AlphaFoldDB" id="A0A1K1MU48"/>
<evidence type="ECO:0000256" key="4">
    <source>
        <dbReference type="ARBA" id="ARBA00022692"/>
    </source>
</evidence>
<dbReference type="STRING" id="1004.SAMN05661012_00890"/>
<keyword evidence="6 7" id="KW-0472">Membrane</keyword>
<evidence type="ECO:0000256" key="3">
    <source>
        <dbReference type="ARBA" id="ARBA00022475"/>
    </source>
</evidence>
<evidence type="ECO:0000259" key="8">
    <source>
        <dbReference type="Pfam" id="PF02687"/>
    </source>
</evidence>
<evidence type="ECO:0000313" key="9">
    <source>
        <dbReference type="EMBL" id="SFW26627.1"/>
    </source>
</evidence>
<organism evidence="9 11">
    <name type="scientific">Chitinophaga sancti</name>
    <dbReference type="NCBI Taxonomy" id="1004"/>
    <lineage>
        <taxon>Bacteria</taxon>
        <taxon>Pseudomonadati</taxon>
        <taxon>Bacteroidota</taxon>
        <taxon>Chitinophagia</taxon>
        <taxon>Chitinophagales</taxon>
        <taxon>Chitinophagaceae</taxon>
        <taxon>Chitinophaga</taxon>
    </lineage>
</organism>
<dbReference type="Proteomes" id="UP001326715">
    <property type="component" value="Chromosome"/>
</dbReference>
<accession>A0A1K1MU48</accession>
<dbReference type="RefSeq" id="WP_072357385.1">
    <property type="nucleotide sequence ID" value="NZ_CP139972.1"/>
</dbReference>
<keyword evidence="2" id="KW-0813">Transport</keyword>
<protein>
    <submittedName>
        <fullName evidence="10">ABC transporter permease</fullName>
    </submittedName>
    <submittedName>
        <fullName evidence="9">Putative ABC transport system permease protein</fullName>
    </submittedName>
</protein>
<gene>
    <name evidence="9" type="ORF">SAMN05661012_00890</name>
    <name evidence="10" type="ORF">SR876_07735</name>
</gene>
<dbReference type="PANTHER" id="PTHR43738:SF1">
    <property type="entry name" value="HEMIN TRANSPORT SYSTEM PERMEASE PROTEIN HRTB-RELATED"/>
    <property type="match status" value="1"/>
</dbReference>
<dbReference type="InterPro" id="IPR051125">
    <property type="entry name" value="ABC-4/HrtB_transporter"/>
</dbReference>
<dbReference type="OrthoDB" id="9768465at2"/>
<comment type="subcellular location">
    <subcellularLocation>
        <location evidence="1">Cell membrane</location>
        <topology evidence="1">Multi-pass membrane protein</topology>
    </subcellularLocation>
</comment>
<dbReference type="Pfam" id="PF02687">
    <property type="entry name" value="FtsX"/>
    <property type="match status" value="1"/>
</dbReference>
<proteinExistence type="predicted"/>
<sequence length="372" mass="40514">MWNTAFRFLVYDKTKLIGILCGIVISIFLIGAQLGFLDSILDQCLGITKDNEEYIYVVDQKTTSSGSLVNIDKRVGYELQSIPGVAHVYPVIVTGGTCKFKSGATGAVSVVGVQSPEMAGAPKHYNPGSALHEGEIIVDADDLENMENVQMNDQLMINDLKVKISGISLNNAGLGVMNIITTIDCARHLAKFSPNHVSAYLIKSNTPDTILQRRIVNAINRTIPAVKAYTGKDFAFTSIEYIKKASGIVANFMLMVGFSLVTGLIIVGLTMFAAINDRIRDYGTIKAIGGGNRLIAWFIFQQAVLYAVIGFVISMATLYGLQALMAMANKPIVYSSGTILFLFISTLVISLVGSLFSMRKIIRLEPVQIFRM</sequence>
<reference evidence="10 12" key="2">
    <citation type="submission" date="2023-11" db="EMBL/GenBank/DDBJ databases">
        <title>MicrobeMod: A computational toolkit for identifying prokaryotic methylation and restriction-modification with nanopore sequencing.</title>
        <authorList>
            <person name="Crits-Christoph A."/>
            <person name="Kang S.C."/>
            <person name="Lee H."/>
            <person name="Ostrov N."/>
        </authorList>
    </citation>
    <scope>NUCLEOTIDE SEQUENCE [LARGE SCALE GENOMIC DNA]</scope>
    <source>
        <strain evidence="10 12">ATCC 23090</strain>
    </source>
</reference>
<evidence type="ECO:0000256" key="1">
    <source>
        <dbReference type="ARBA" id="ARBA00004651"/>
    </source>
</evidence>
<dbReference type="PANTHER" id="PTHR43738">
    <property type="entry name" value="ABC TRANSPORTER, MEMBRANE PROTEIN"/>
    <property type="match status" value="1"/>
</dbReference>
<dbReference type="GO" id="GO:0005886">
    <property type="term" value="C:plasma membrane"/>
    <property type="evidence" value="ECO:0007669"/>
    <property type="project" value="UniProtKB-SubCell"/>
</dbReference>
<evidence type="ECO:0000256" key="7">
    <source>
        <dbReference type="SAM" id="Phobius"/>
    </source>
</evidence>
<name>A0A1K1MU48_9BACT</name>
<reference evidence="9 11" key="1">
    <citation type="submission" date="2016-11" db="EMBL/GenBank/DDBJ databases">
        <authorList>
            <person name="Jaros S."/>
            <person name="Januszkiewicz K."/>
            <person name="Wedrychowicz H."/>
        </authorList>
    </citation>
    <scope>NUCLEOTIDE SEQUENCE [LARGE SCALE GENOMIC DNA]</scope>
    <source>
        <strain evidence="9 11">DSM 784</strain>
    </source>
</reference>
<feature type="transmembrane region" description="Helical" evidence="7">
    <location>
        <begin position="332"/>
        <end position="356"/>
    </location>
</feature>
<evidence type="ECO:0000313" key="11">
    <source>
        <dbReference type="Proteomes" id="UP000183788"/>
    </source>
</evidence>
<evidence type="ECO:0000313" key="10">
    <source>
        <dbReference type="EMBL" id="WQG91386.1"/>
    </source>
</evidence>
<evidence type="ECO:0000256" key="2">
    <source>
        <dbReference type="ARBA" id="ARBA00022448"/>
    </source>
</evidence>
<dbReference type="EMBL" id="FPIZ01000002">
    <property type="protein sequence ID" value="SFW26627.1"/>
    <property type="molecule type" value="Genomic_DNA"/>
</dbReference>
<evidence type="ECO:0000313" key="12">
    <source>
        <dbReference type="Proteomes" id="UP001326715"/>
    </source>
</evidence>
<feature type="transmembrane region" description="Helical" evidence="7">
    <location>
        <begin position="252"/>
        <end position="275"/>
    </location>
</feature>
<keyword evidence="4 7" id="KW-0812">Transmembrane</keyword>
<evidence type="ECO:0000256" key="5">
    <source>
        <dbReference type="ARBA" id="ARBA00022989"/>
    </source>
</evidence>
<feature type="transmembrane region" description="Helical" evidence="7">
    <location>
        <begin position="295"/>
        <end position="320"/>
    </location>
</feature>